<gene>
    <name evidence="6" type="primary">vapC</name>
    <name evidence="8" type="ORF">FCI23_27560</name>
</gene>
<dbReference type="SUPFAM" id="SSF88723">
    <property type="entry name" value="PIN domain-like"/>
    <property type="match status" value="1"/>
</dbReference>
<dbReference type="InterPro" id="IPR002716">
    <property type="entry name" value="PIN_dom"/>
</dbReference>
<keyword evidence="3 6" id="KW-0479">Metal-binding</keyword>
<keyword evidence="6" id="KW-0800">Toxin</keyword>
<comment type="function">
    <text evidence="6">Toxic component of a toxin-antitoxin (TA) system. An RNase.</text>
</comment>
<evidence type="ECO:0000313" key="9">
    <source>
        <dbReference type="Proteomes" id="UP000305778"/>
    </source>
</evidence>
<evidence type="ECO:0000259" key="7">
    <source>
        <dbReference type="Pfam" id="PF01850"/>
    </source>
</evidence>
<sequence>MILVDTGPLVAALAATDADHARCASFFNSFVGELLVTPYVVNEVCYLTERDMGSKAEAAFLRSLARGELRQIEIESGDLFRMAELVETYADFPLGMADAAVIAVAERLAARDIATLDQRHFRVVRPRHTTTFRLLPD</sequence>
<evidence type="ECO:0000256" key="3">
    <source>
        <dbReference type="ARBA" id="ARBA00022723"/>
    </source>
</evidence>
<dbReference type="GO" id="GO:0016787">
    <property type="term" value="F:hydrolase activity"/>
    <property type="evidence" value="ECO:0007669"/>
    <property type="project" value="UniProtKB-KW"/>
</dbReference>
<evidence type="ECO:0000256" key="6">
    <source>
        <dbReference type="HAMAP-Rule" id="MF_00265"/>
    </source>
</evidence>
<evidence type="ECO:0000256" key="2">
    <source>
        <dbReference type="ARBA" id="ARBA00022722"/>
    </source>
</evidence>
<evidence type="ECO:0000256" key="4">
    <source>
        <dbReference type="ARBA" id="ARBA00022801"/>
    </source>
</evidence>
<keyword evidence="4 6" id="KW-0378">Hydrolase</keyword>
<evidence type="ECO:0000256" key="1">
    <source>
        <dbReference type="ARBA" id="ARBA00022649"/>
    </source>
</evidence>
<dbReference type="EC" id="3.1.-.-" evidence="6"/>
<accession>A0A4U0SG80</accession>
<reference evidence="8 9" key="1">
    <citation type="submission" date="2019-04" db="EMBL/GenBank/DDBJ databases">
        <title>Streptomyces oryziradicis sp. nov., a novel actinomycete isolated from rhizosphere soil of rice (Oryza sativa L.).</title>
        <authorList>
            <person name="Li C."/>
        </authorList>
    </citation>
    <scope>NUCLEOTIDE SEQUENCE [LARGE SCALE GENOMIC DNA]</scope>
    <source>
        <strain evidence="8 9">NEAU-C40</strain>
    </source>
</reference>
<comment type="cofactor">
    <cofactor evidence="6">
        <name>Mg(2+)</name>
        <dbReference type="ChEBI" id="CHEBI:18420"/>
    </cofactor>
</comment>
<evidence type="ECO:0000313" key="8">
    <source>
        <dbReference type="EMBL" id="TKA08476.1"/>
    </source>
</evidence>
<dbReference type="GO" id="GO:0090729">
    <property type="term" value="F:toxin activity"/>
    <property type="evidence" value="ECO:0007669"/>
    <property type="project" value="UniProtKB-KW"/>
</dbReference>
<keyword evidence="2 6" id="KW-0540">Nuclease</keyword>
<dbReference type="Gene3D" id="3.40.50.1010">
    <property type="entry name" value="5'-nuclease"/>
    <property type="match status" value="1"/>
</dbReference>
<protein>
    <recommendedName>
        <fullName evidence="6">Ribonuclease VapC</fullName>
        <shortName evidence="6">RNase VapC</shortName>
        <ecNumber evidence="6">3.1.-.-</ecNumber>
    </recommendedName>
    <alternativeName>
        <fullName evidence="6">Toxin VapC</fullName>
    </alternativeName>
</protein>
<dbReference type="HAMAP" id="MF_00265">
    <property type="entry name" value="VapC_Nob1"/>
    <property type="match status" value="1"/>
</dbReference>
<dbReference type="InterPro" id="IPR029060">
    <property type="entry name" value="PIN-like_dom_sf"/>
</dbReference>
<proteinExistence type="inferred from homology"/>
<feature type="domain" description="PIN" evidence="7">
    <location>
        <begin position="2"/>
        <end position="123"/>
    </location>
</feature>
<keyword evidence="1 6" id="KW-1277">Toxin-antitoxin system</keyword>
<name>A0A4U0SG80_9ACTN</name>
<dbReference type="RefSeq" id="WP_136726648.1">
    <property type="nucleotide sequence ID" value="NZ_SUMC01000030.1"/>
</dbReference>
<feature type="binding site" evidence="6">
    <location>
        <position position="98"/>
    </location>
    <ligand>
        <name>Mg(2+)</name>
        <dbReference type="ChEBI" id="CHEBI:18420"/>
    </ligand>
</feature>
<dbReference type="OrthoDB" id="32665at2"/>
<comment type="caution">
    <text evidence="8">The sequence shown here is derived from an EMBL/GenBank/DDBJ whole genome shotgun (WGS) entry which is preliminary data.</text>
</comment>
<dbReference type="EMBL" id="SUMC01000030">
    <property type="protein sequence ID" value="TKA08476.1"/>
    <property type="molecule type" value="Genomic_DNA"/>
</dbReference>
<dbReference type="InterPro" id="IPR022907">
    <property type="entry name" value="VapC_family"/>
</dbReference>
<dbReference type="AlphaFoldDB" id="A0A4U0SG80"/>
<evidence type="ECO:0000256" key="5">
    <source>
        <dbReference type="ARBA" id="ARBA00022842"/>
    </source>
</evidence>
<organism evidence="8 9">
    <name type="scientific">Actinacidiphila oryziradicis</name>
    <dbReference type="NCBI Taxonomy" id="2571141"/>
    <lineage>
        <taxon>Bacteria</taxon>
        <taxon>Bacillati</taxon>
        <taxon>Actinomycetota</taxon>
        <taxon>Actinomycetes</taxon>
        <taxon>Kitasatosporales</taxon>
        <taxon>Streptomycetaceae</taxon>
        <taxon>Actinacidiphila</taxon>
    </lineage>
</organism>
<dbReference type="GO" id="GO:0004540">
    <property type="term" value="F:RNA nuclease activity"/>
    <property type="evidence" value="ECO:0007669"/>
    <property type="project" value="InterPro"/>
</dbReference>
<dbReference type="Proteomes" id="UP000305778">
    <property type="component" value="Unassembled WGS sequence"/>
</dbReference>
<dbReference type="GO" id="GO:0000287">
    <property type="term" value="F:magnesium ion binding"/>
    <property type="evidence" value="ECO:0007669"/>
    <property type="project" value="UniProtKB-UniRule"/>
</dbReference>
<feature type="binding site" evidence="6">
    <location>
        <position position="5"/>
    </location>
    <ligand>
        <name>Mg(2+)</name>
        <dbReference type="ChEBI" id="CHEBI:18420"/>
    </ligand>
</feature>
<dbReference type="Pfam" id="PF01850">
    <property type="entry name" value="PIN"/>
    <property type="match status" value="1"/>
</dbReference>
<keyword evidence="5 6" id="KW-0460">Magnesium</keyword>
<comment type="similarity">
    <text evidence="6">Belongs to the PINc/VapC protein family.</text>
</comment>
<keyword evidence="9" id="KW-1185">Reference proteome</keyword>